<feature type="region of interest" description="Disordered" evidence="2">
    <location>
        <begin position="243"/>
        <end position="276"/>
    </location>
</feature>
<organism evidence="4">
    <name type="scientific">Rhodotorula toruloides</name>
    <name type="common">Yeast</name>
    <name type="synonym">Rhodosporidium toruloides</name>
    <dbReference type="NCBI Taxonomy" id="5286"/>
    <lineage>
        <taxon>Eukaryota</taxon>
        <taxon>Fungi</taxon>
        <taxon>Dikarya</taxon>
        <taxon>Basidiomycota</taxon>
        <taxon>Pucciniomycotina</taxon>
        <taxon>Microbotryomycetes</taxon>
        <taxon>Sporidiobolales</taxon>
        <taxon>Sporidiobolaceae</taxon>
        <taxon>Rhodotorula</taxon>
    </lineage>
</organism>
<evidence type="ECO:0000256" key="1">
    <source>
        <dbReference type="ARBA" id="ARBA00022801"/>
    </source>
</evidence>
<dbReference type="GO" id="GO:0016787">
    <property type="term" value="F:hydrolase activity"/>
    <property type="evidence" value="ECO:0007669"/>
    <property type="project" value="UniProtKB-KW"/>
</dbReference>
<keyword evidence="1" id="KW-0378">Hydrolase</keyword>
<accession>A0A061BQ13</accession>
<dbReference type="GO" id="GO:0005634">
    <property type="term" value="C:nucleus"/>
    <property type="evidence" value="ECO:0007669"/>
    <property type="project" value="TreeGrafter"/>
</dbReference>
<reference evidence="4" key="1">
    <citation type="journal article" date="2014" name="Genome Announc.">
        <title>Draft genome sequence of Rhodosporidium toruloides CECT1137, an oleaginous yeast of biotechnological interest.</title>
        <authorList>
            <person name="Morin N."/>
            <person name="Calcas X."/>
            <person name="Devillers H."/>
            <person name="Durrens P."/>
            <person name="Sherman D.J."/>
            <person name="Nicaud J.-M."/>
            <person name="Neuveglise C."/>
        </authorList>
    </citation>
    <scope>NUCLEOTIDE SEQUENCE</scope>
    <source>
        <strain evidence="4">CECT1137</strain>
    </source>
</reference>
<evidence type="ECO:0000256" key="2">
    <source>
        <dbReference type="SAM" id="MobiDB-lite"/>
    </source>
</evidence>
<dbReference type="InterPro" id="IPR005645">
    <property type="entry name" value="FSH-like_dom"/>
</dbReference>
<feature type="domain" description="Serine hydrolase" evidence="3">
    <location>
        <begin position="1"/>
        <end position="220"/>
    </location>
</feature>
<dbReference type="GO" id="GO:0005737">
    <property type="term" value="C:cytoplasm"/>
    <property type="evidence" value="ECO:0007669"/>
    <property type="project" value="TreeGrafter"/>
</dbReference>
<protein>
    <submittedName>
        <fullName evidence="4">RHTO0S23e01244g1_1</fullName>
    </submittedName>
</protein>
<name>A0A061BQ13_RHOTO</name>
<dbReference type="PANTHER" id="PTHR48070:SF6">
    <property type="entry name" value="ESTERASE OVCA2"/>
    <property type="match status" value="1"/>
</dbReference>
<dbReference type="Pfam" id="PF03959">
    <property type="entry name" value="FSH1"/>
    <property type="match status" value="1"/>
</dbReference>
<dbReference type="AlphaFoldDB" id="A0A061BQ13"/>
<evidence type="ECO:0000259" key="3">
    <source>
        <dbReference type="Pfam" id="PF03959"/>
    </source>
</evidence>
<proteinExistence type="predicted"/>
<dbReference type="OrthoDB" id="2094269at2759"/>
<evidence type="ECO:0000313" key="4">
    <source>
        <dbReference type="EMBL" id="CDR49129.1"/>
    </source>
</evidence>
<dbReference type="SUPFAM" id="SSF53474">
    <property type="entry name" value="alpha/beta-Hydrolases"/>
    <property type="match status" value="1"/>
</dbReference>
<dbReference type="PANTHER" id="PTHR48070">
    <property type="entry name" value="ESTERASE OVCA2"/>
    <property type="match status" value="1"/>
</dbReference>
<dbReference type="Gene3D" id="3.40.50.1820">
    <property type="entry name" value="alpha/beta hydrolase"/>
    <property type="match status" value="1"/>
</dbReference>
<sequence>MTNRIRILALPGHGQSAAVLEGKLKRHKEIWGDDFEVVTMNPPYPLVSGSVSHGTTAQATNTESELPASFCWWDWSSHRRFKPGEFEGAARHFRRFYEENGPFDVCLGFSQGAAMAVLILALFERPDLHPVWLEGPQQPGVDWPPHPFKCAVLASAFGPGDPDYVAWYKKQRPMTPTLHIIGKNDVVADPQHSLDSAARFANAKIVWHDGGHHIPRKPYFSQLIKDFIVSACDAHDWIDMPTREGWGSPTESVASSAGGDNPLAGTLEGDTPSSRL</sequence>
<dbReference type="InterPro" id="IPR029058">
    <property type="entry name" value="AB_hydrolase_fold"/>
</dbReference>
<dbReference type="InterPro" id="IPR050593">
    <property type="entry name" value="LovG"/>
</dbReference>
<gene>
    <name evidence="4" type="ORF">RHTO0S_23e01244g</name>
</gene>
<dbReference type="EMBL" id="LK052958">
    <property type="protein sequence ID" value="CDR49129.1"/>
    <property type="molecule type" value="Genomic_DNA"/>
</dbReference>